<feature type="domain" description="RING-type" evidence="5">
    <location>
        <begin position="60"/>
        <end position="101"/>
    </location>
</feature>
<evidence type="ECO:0000259" key="5">
    <source>
        <dbReference type="PROSITE" id="PS50089"/>
    </source>
</evidence>
<proteinExistence type="predicted"/>
<dbReference type="GO" id="GO:0061630">
    <property type="term" value="F:ubiquitin protein ligase activity"/>
    <property type="evidence" value="ECO:0007669"/>
    <property type="project" value="InterPro"/>
</dbReference>
<accession>A0A7J6P3Q6</accession>
<dbReference type="Proteomes" id="UP000541610">
    <property type="component" value="Unassembled WGS sequence"/>
</dbReference>
<evidence type="ECO:0000256" key="3">
    <source>
        <dbReference type="ARBA" id="ARBA00022833"/>
    </source>
</evidence>
<dbReference type="PROSITE" id="PS50089">
    <property type="entry name" value="ZF_RING_2"/>
    <property type="match status" value="1"/>
</dbReference>
<evidence type="ECO:0000313" key="7">
    <source>
        <dbReference type="Proteomes" id="UP000541610"/>
    </source>
</evidence>
<dbReference type="InterPro" id="IPR018957">
    <property type="entry name" value="Znf_C3HC4_RING-type"/>
</dbReference>
<gene>
    <name evidence="6" type="ORF">FOZ60_000269</name>
</gene>
<dbReference type="InterPro" id="IPR017907">
    <property type="entry name" value="Znf_RING_CS"/>
</dbReference>
<sequence>MFDINSDIASMFDFDSDIASMIDFDSDISSSAESSSGREPEVESDANRTALAQIANRLKCPLCKKLCRHAVAAKCSHLFCRCCLRRWKRVSRRSRKKCPACCRRLGKAVALELVDSVSQILKDRGLVK</sequence>
<comment type="caution">
    <text evidence="6">The sequence shown here is derived from an EMBL/GenBank/DDBJ whole genome shotgun (WGS) entry which is preliminary data.</text>
</comment>
<dbReference type="InterPro" id="IPR001841">
    <property type="entry name" value="Znf_RING"/>
</dbReference>
<dbReference type="SUPFAM" id="SSF57850">
    <property type="entry name" value="RING/U-box"/>
    <property type="match status" value="1"/>
</dbReference>
<dbReference type="PROSITE" id="PS00518">
    <property type="entry name" value="ZF_RING_1"/>
    <property type="match status" value="1"/>
</dbReference>
<evidence type="ECO:0000256" key="1">
    <source>
        <dbReference type="ARBA" id="ARBA00022723"/>
    </source>
</evidence>
<dbReference type="GO" id="GO:0006513">
    <property type="term" value="P:protein monoubiquitination"/>
    <property type="evidence" value="ECO:0007669"/>
    <property type="project" value="InterPro"/>
</dbReference>
<organism evidence="6 7">
    <name type="scientific">Perkinsus olseni</name>
    <name type="common">Perkinsus atlanticus</name>
    <dbReference type="NCBI Taxonomy" id="32597"/>
    <lineage>
        <taxon>Eukaryota</taxon>
        <taxon>Sar</taxon>
        <taxon>Alveolata</taxon>
        <taxon>Perkinsozoa</taxon>
        <taxon>Perkinsea</taxon>
        <taxon>Perkinsida</taxon>
        <taxon>Perkinsidae</taxon>
        <taxon>Perkinsus</taxon>
    </lineage>
</organism>
<dbReference type="GO" id="GO:0003697">
    <property type="term" value="F:single-stranded DNA binding"/>
    <property type="evidence" value="ECO:0007669"/>
    <property type="project" value="InterPro"/>
</dbReference>
<dbReference type="GO" id="GO:0006301">
    <property type="term" value="P:DNA damage tolerance"/>
    <property type="evidence" value="ECO:0007669"/>
    <property type="project" value="InterPro"/>
</dbReference>
<keyword evidence="1" id="KW-0479">Metal-binding</keyword>
<evidence type="ECO:0000256" key="2">
    <source>
        <dbReference type="ARBA" id="ARBA00022771"/>
    </source>
</evidence>
<dbReference type="Pfam" id="PF00097">
    <property type="entry name" value="zf-C3HC4"/>
    <property type="match status" value="1"/>
</dbReference>
<dbReference type="InterPro" id="IPR013083">
    <property type="entry name" value="Znf_RING/FYVE/PHD"/>
</dbReference>
<reference evidence="6 7" key="1">
    <citation type="submission" date="2020-04" db="EMBL/GenBank/DDBJ databases">
        <title>Perkinsus olseni comparative genomics.</title>
        <authorList>
            <person name="Bogema D.R."/>
        </authorList>
    </citation>
    <scope>NUCLEOTIDE SEQUENCE [LARGE SCALE GENOMIC DNA]</scope>
    <source>
        <strain evidence="6">00978-12</strain>
    </source>
</reference>
<name>A0A7J6P3Q6_PEROL</name>
<evidence type="ECO:0000313" key="6">
    <source>
        <dbReference type="EMBL" id="KAF4690390.1"/>
    </source>
</evidence>
<dbReference type="InterPro" id="IPR039577">
    <property type="entry name" value="Rad18"/>
</dbReference>
<evidence type="ECO:0000256" key="4">
    <source>
        <dbReference type="PROSITE-ProRule" id="PRU00175"/>
    </source>
</evidence>
<keyword evidence="2 4" id="KW-0863">Zinc-finger</keyword>
<dbReference type="GO" id="GO:0008270">
    <property type="term" value="F:zinc ion binding"/>
    <property type="evidence" value="ECO:0007669"/>
    <property type="project" value="UniProtKB-KW"/>
</dbReference>
<dbReference type="AlphaFoldDB" id="A0A7J6P3Q6"/>
<keyword evidence="3" id="KW-0862">Zinc</keyword>
<dbReference type="EMBL" id="JABANP010000100">
    <property type="protein sequence ID" value="KAF4690390.1"/>
    <property type="molecule type" value="Genomic_DNA"/>
</dbReference>
<dbReference type="SMART" id="SM00184">
    <property type="entry name" value="RING"/>
    <property type="match status" value="1"/>
</dbReference>
<protein>
    <recommendedName>
        <fullName evidence="5">RING-type domain-containing protein</fullName>
    </recommendedName>
</protein>
<dbReference type="Gene3D" id="3.30.40.10">
    <property type="entry name" value="Zinc/RING finger domain, C3HC4 (zinc finger)"/>
    <property type="match status" value="1"/>
</dbReference>
<dbReference type="PANTHER" id="PTHR14134">
    <property type="entry name" value="E3 UBIQUITIN-PROTEIN LIGASE RAD18"/>
    <property type="match status" value="1"/>
</dbReference>